<proteinExistence type="predicted"/>
<dbReference type="OrthoDB" id="164654at2"/>
<feature type="domain" description="SGNH hydrolase-type esterase" evidence="1">
    <location>
        <begin position="6"/>
        <end position="200"/>
    </location>
</feature>
<dbReference type="AlphaFoldDB" id="A0A1T4YZF6"/>
<evidence type="ECO:0000259" key="1">
    <source>
        <dbReference type="Pfam" id="PF13472"/>
    </source>
</evidence>
<name>A0A1T4YZF6_9BACT</name>
<dbReference type="InterPro" id="IPR036514">
    <property type="entry name" value="SGNH_hydro_sf"/>
</dbReference>
<reference evidence="3" key="1">
    <citation type="submission" date="2017-02" db="EMBL/GenBank/DDBJ databases">
        <authorList>
            <person name="Varghese N."/>
            <person name="Submissions S."/>
        </authorList>
    </citation>
    <scope>NUCLEOTIDE SEQUENCE [LARGE SCALE GENOMIC DNA]</scope>
    <source>
        <strain evidence="3">ATCC 700200</strain>
    </source>
</reference>
<dbReference type="STRING" id="48467.SAMN02745166_04639"/>
<dbReference type="Pfam" id="PF13472">
    <property type="entry name" value="Lipase_GDSL_2"/>
    <property type="match status" value="1"/>
</dbReference>
<dbReference type="Gene3D" id="3.40.50.1110">
    <property type="entry name" value="SGNH hydrolase"/>
    <property type="match status" value="1"/>
</dbReference>
<sequence>MKTVLCFGDSNTWGYDPASITEPYPRRHPLEVRWTGVLAQGLGPKCRVIEEGQNGRTTVHEDPLNIARKGSDYLPACLESHKPIDLVVMMLGSNDLKAAFNMTPVDIATGAGVLARMVLSSTAGPNNKPPKLLLVCPPPVGDMSHLPELAARIPNGAERSALFPRYYSALAASLGCEFLNSQDIVKPSRLDALHLDADEHLKLGTAMALKVLSLL</sequence>
<dbReference type="InterPro" id="IPR013830">
    <property type="entry name" value="SGNH_hydro"/>
</dbReference>
<dbReference type="RefSeq" id="WP_078815760.1">
    <property type="nucleotide sequence ID" value="NZ_FUYE01000022.1"/>
</dbReference>
<evidence type="ECO:0000313" key="2">
    <source>
        <dbReference type="EMBL" id="SKB07179.1"/>
    </source>
</evidence>
<dbReference type="SUPFAM" id="SSF52266">
    <property type="entry name" value="SGNH hydrolase"/>
    <property type="match status" value="1"/>
</dbReference>
<dbReference type="EMBL" id="FUYE01000022">
    <property type="protein sequence ID" value="SKB07179.1"/>
    <property type="molecule type" value="Genomic_DNA"/>
</dbReference>
<evidence type="ECO:0000313" key="3">
    <source>
        <dbReference type="Proteomes" id="UP000190774"/>
    </source>
</evidence>
<dbReference type="GO" id="GO:0016788">
    <property type="term" value="F:hydrolase activity, acting on ester bonds"/>
    <property type="evidence" value="ECO:0007669"/>
    <property type="project" value="UniProtKB-ARBA"/>
</dbReference>
<keyword evidence="3" id="KW-1185">Reference proteome</keyword>
<dbReference type="Proteomes" id="UP000190774">
    <property type="component" value="Unassembled WGS sequence"/>
</dbReference>
<dbReference type="CDD" id="cd01839">
    <property type="entry name" value="SGNH_arylesterase_like"/>
    <property type="match status" value="1"/>
</dbReference>
<organism evidence="2 3">
    <name type="scientific">Prosthecobacter debontii</name>
    <dbReference type="NCBI Taxonomy" id="48467"/>
    <lineage>
        <taxon>Bacteria</taxon>
        <taxon>Pseudomonadati</taxon>
        <taxon>Verrucomicrobiota</taxon>
        <taxon>Verrucomicrobiia</taxon>
        <taxon>Verrucomicrobiales</taxon>
        <taxon>Verrucomicrobiaceae</taxon>
        <taxon>Prosthecobacter</taxon>
    </lineage>
</organism>
<accession>A0A1T4YZF6</accession>
<protein>
    <submittedName>
        <fullName evidence="2">Lysophospholipase L1</fullName>
    </submittedName>
</protein>
<gene>
    <name evidence="2" type="ORF">SAMN02745166_04639</name>
</gene>